<proteinExistence type="predicted"/>
<dbReference type="Proteomes" id="UP000295264">
    <property type="component" value="Unassembled WGS sequence"/>
</dbReference>
<organism evidence="2 3">
    <name type="scientific">Sousa chinensis</name>
    <name type="common">Indo-pacific humpbacked dolphin</name>
    <name type="synonym">Steno chinensis</name>
    <dbReference type="NCBI Taxonomy" id="103600"/>
    <lineage>
        <taxon>Eukaryota</taxon>
        <taxon>Metazoa</taxon>
        <taxon>Chordata</taxon>
        <taxon>Craniata</taxon>
        <taxon>Vertebrata</taxon>
        <taxon>Euteleostomi</taxon>
        <taxon>Mammalia</taxon>
        <taxon>Eutheria</taxon>
        <taxon>Laurasiatheria</taxon>
        <taxon>Artiodactyla</taxon>
        <taxon>Whippomorpha</taxon>
        <taxon>Cetacea</taxon>
        <taxon>Odontoceti</taxon>
        <taxon>Delphinidae</taxon>
        <taxon>Sousa</taxon>
    </lineage>
</organism>
<gene>
    <name evidence="2" type="ORF">DBR06_SOUSAS210320</name>
</gene>
<evidence type="ECO:0000256" key="1">
    <source>
        <dbReference type="SAM" id="MobiDB-lite"/>
    </source>
</evidence>
<evidence type="ECO:0000313" key="2">
    <source>
        <dbReference type="EMBL" id="TEA37144.1"/>
    </source>
</evidence>
<dbReference type="EMBL" id="QWLN02005722">
    <property type="protein sequence ID" value="TEA37144.1"/>
    <property type="molecule type" value="Genomic_DNA"/>
</dbReference>
<comment type="caution">
    <text evidence="2">The sequence shown here is derived from an EMBL/GenBank/DDBJ whole genome shotgun (WGS) entry which is preliminary data.</text>
</comment>
<sequence>YYSRTLVDSSNRRGTSSTNKHRHCSSFYYIHH</sequence>
<reference evidence="2 3" key="1">
    <citation type="journal article" date="2018" name="Genomics">
        <title>Molecular footprints of inshore aquatic adaptation in Indo-Pacific humpback dolphin (Sousa chinensis).</title>
        <authorList>
            <person name="Ming Y."/>
            <person name="Jian J."/>
            <person name="Yu F."/>
            <person name="Yu X."/>
            <person name="Wang J."/>
            <person name="Liu W."/>
        </authorList>
    </citation>
    <scope>NUCLEOTIDE SEQUENCE [LARGE SCALE GENOMIC DNA]</scope>
    <source>
        <strain evidence="2">MY-2018</strain>
        <tissue evidence="2">Skin</tissue>
    </source>
</reference>
<dbReference type="AlphaFoldDB" id="A0A484GN19"/>
<evidence type="ECO:0000313" key="3">
    <source>
        <dbReference type="Proteomes" id="UP000295264"/>
    </source>
</evidence>
<feature type="compositionally biased region" description="Polar residues" evidence="1">
    <location>
        <begin position="1"/>
        <end position="18"/>
    </location>
</feature>
<keyword evidence="3" id="KW-1185">Reference proteome</keyword>
<protein>
    <submittedName>
        <fullName evidence="2">Uncharacterized protein</fullName>
    </submittedName>
</protein>
<name>A0A484GN19_SOUCH</name>
<accession>A0A484GN19</accession>
<feature type="non-terminal residue" evidence="2">
    <location>
        <position position="1"/>
    </location>
</feature>
<feature type="region of interest" description="Disordered" evidence="1">
    <location>
        <begin position="1"/>
        <end position="20"/>
    </location>
</feature>
<feature type="non-terminal residue" evidence="2">
    <location>
        <position position="32"/>
    </location>
</feature>